<reference evidence="1 2" key="1">
    <citation type="submission" date="2018-06" db="EMBL/GenBank/DDBJ databases">
        <authorList>
            <consortium name="Pathogen Informatics"/>
            <person name="Doyle S."/>
        </authorList>
    </citation>
    <scope>NUCLEOTIDE SEQUENCE [LARGE SCALE GENOMIC DNA]</scope>
    <source>
        <strain evidence="1 2">NCTC10526</strain>
    </source>
</reference>
<keyword evidence="2" id="KW-1185">Reference proteome</keyword>
<evidence type="ECO:0008006" key="3">
    <source>
        <dbReference type="Google" id="ProtNLM"/>
    </source>
</evidence>
<evidence type="ECO:0000313" key="1">
    <source>
        <dbReference type="EMBL" id="SUD92308.1"/>
    </source>
</evidence>
<accession>A0A379LP40</accession>
<dbReference type="AlphaFoldDB" id="A0A379LP40"/>
<sequence length="239" mass="27513">MTIDYFVDKQQRINEFVSRANLILGNDPLCYTGHFITGQVQHPDMLFVSINPGHSNREDWGDIEARRAQAVVKDFEVVPCKYIKDIERGSRYANRIVEVVCGGDIERLKHCAETSFVSYFAAPKEEVLHAQLSELPAEMQQEHQALTRLDIEQIQPKHIICMGWRAFDRFLEQYGDGSEITIQKLPLMGKMENYYAYTQVAGVPVHGLRHLCTKLTLEMRAELEQRFSEIWSQMASTSD</sequence>
<proteinExistence type="predicted"/>
<dbReference type="Proteomes" id="UP000254123">
    <property type="component" value="Unassembled WGS sequence"/>
</dbReference>
<gene>
    <name evidence="1" type="ORF">NCTC10526_02704</name>
</gene>
<name>A0A379LP40_9GAMM</name>
<dbReference type="RefSeq" id="WP_037032483.1">
    <property type="nucleotide sequence ID" value="NZ_CAJHAQ010000001.1"/>
</dbReference>
<evidence type="ECO:0000313" key="2">
    <source>
        <dbReference type="Proteomes" id="UP000254123"/>
    </source>
</evidence>
<organism evidence="1 2">
    <name type="scientific">Psychrobacter phenylpyruvicus</name>
    <dbReference type="NCBI Taxonomy" id="29432"/>
    <lineage>
        <taxon>Bacteria</taxon>
        <taxon>Pseudomonadati</taxon>
        <taxon>Pseudomonadota</taxon>
        <taxon>Gammaproteobacteria</taxon>
        <taxon>Moraxellales</taxon>
        <taxon>Moraxellaceae</taxon>
        <taxon>Psychrobacter</taxon>
    </lineage>
</organism>
<protein>
    <recommendedName>
        <fullName evidence="3">Uracil DNA glycosylase superfamily</fullName>
    </recommendedName>
</protein>
<dbReference type="EMBL" id="UGVC01000001">
    <property type="protein sequence ID" value="SUD92308.1"/>
    <property type="molecule type" value="Genomic_DNA"/>
</dbReference>